<dbReference type="InterPro" id="IPR001381">
    <property type="entry name" value="DHquinase_I"/>
</dbReference>
<proteinExistence type="inferred from homology"/>
<dbReference type="CDD" id="cd00502">
    <property type="entry name" value="DHQase_I"/>
    <property type="match status" value="1"/>
</dbReference>
<feature type="binding site" evidence="5">
    <location>
        <position position="212"/>
    </location>
    <ligand>
        <name>3-dehydroquinate</name>
        <dbReference type="ChEBI" id="CHEBI:32364"/>
    </ligand>
</feature>
<dbReference type="GO" id="GO:0009073">
    <property type="term" value="P:aromatic amino acid family biosynthetic process"/>
    <property type="evidence" value="ECO:0007669"/>
    <property type="project" value="UniProtKB-KW"/>
</dbReference>
<keyword evidence="4 5" id="KW-0704">Schiff base</keyword>
<organism evidence="6 7">
    <name type="scientific">Clostridium porci</name>
    <dbReference type="NCBI Taxonomy" id="2605778"/>
    <lineage>
        <taxon>Bacteria</taxon>
        <taxon>Bacillati</taxon>
        <taxon>Bacillota</taxon>
        <taxon>Clostridia</taxon>
        <taxon>Eubacteriales</taxon>
        <taxon>Clostridiaceae</taxon>
        <taxon>Clostridium</taxon>
    </lineage>
</organism>
<dbReference type="UniPathway" id="UPA00053">
    <property type="reaction ID" value="UER00086"/>
</dbReference>
<keyword evidence="7" id="KW-1185">Reference proteome</keyword>
<name>A0A7X2NI37_9CLOT</name>
<dbReference type="PANTHER" id="PTHR43699:SF1">
    <property type="entry name" value="3-DEHYDROQUINATE DEHYDRATASE"/>
    <property type="match status" value="1"/>
</dbReference>
<evidence type="ECO:0000256" key="3">
    <source>
        <dbReference type="ARBA" id="ARBA00023239"/>
    </source>
</evidence>
<sequence length="255" mass="27663">MTSVTIRNITLGEGVPKICVPLSETDCGNLLREASSLDSQPVDMVEWRADWYGDIQKPGCLKTVLPRLRKAIGEIPLLFTFRTLKEGGNLNVSTSFYVSLLEEAICSGWIDAVDIELFSDAGVAKRLTDLSHKRQVKVILSNHDFISTPCQEELIKRLHSMEALGADIAKLAVMPEKAEDVLTLLSATLQAGKSLSCPVVTMSMKGTGLISRLSGEIFGSCLTFGSTGKASAPGQIYVGELKEILDIIHKNQLPS</sequence>
<evidence type="ECO:0000256" key="4">
    <source>
        <dbReference type="ARBA" id="ARBA00023270"/>
    </source>
</evidence>
<feature type="binding site" evidence="5">
    <location>
        <position position="235"/>
    </location>
    <ligand>
        <name>3-dehydroquinate</name>
        <dbReference type="ChEBI" id="CHEBI:32364"/>
    </ligand>
</feature>
<dbReference type="EC" id="4.2.1.10" evidence="5"/>
<dbReference type="InterPro" id="IPR050146">
    <property type="entry name" value="Type-I_3-dehydroquinase"/>
</dbReference>
<accession>A0A7X2NI37</accession>
<comment type="function">
    <text evidence="5">Involved in the third step of the chorismate pathway, which leads to the biosynthesis of aromatic amino acids. Catalyzes the cis-dehydration of 3-dehydroquinate (DHQ) and introduces the first double bond of the aromatic ring to yield 3-dehydroshikimate.</text>
</comment>
<evidence type="ECO:0000256" key="1">
    <source>
        <dbReference type="ARBA" id="ARBA00001864"/>
    </source>
</evidence>
<evidence type="ECO:0000313" key="7">
    <source>
        <dbReference type="Proteomes" id="UP000429958"/>
    </source>
</evidence>
<dbReference type="AlphaFoldDB" id="A0A7X2NI37"/>
<comment type="caution">
    <text evidence="6">The sequence shown here is derived from an EMBL/GenBank/DDBJ whole genome shotgun (WGS) entry which is preliminary data.</text>
</comment>
<reference evidence="6 7" key="1">
    <citation type="submission" date="2019-08" db="EMBL/GenBank/DDBJ databases">
        <title>In-depth cultivation of the pig gut microbiome towards novel bacterial diversity and tailored functional studies.</title>
        <authorList>
            <person name="Wylensek D."/>
            <person name="Hitch T.C.A."/>
            <person name="Clavel T."/>
        </authorList>
    </citation>
    <scope>NUCLEOTIDE SEQUENCE [LARGE SCALE GENOMIC DNA]</scope>
    <source>
        <strain evidence="6 7">WCA-389-WT-23D1</strain>
    </source>
</reference>
<dbReference type="GO" id="GO:0008652">
    <property type="term" value="P:amino acid biosynthetic process"/>
    <property type="evidence" value="ECO:0007669"/>
    <property type="project" value="UniProtKB-KW"/>
</dbReference>
<comment type="similarity">
    <text evidence="5">Belongs to the type-I 3-dehydroquinase family.</text>
</comment>
<feature type="binding site" evidence="5">
    <location>
        <position position="82"/>
    </location>
    <ligand>
        <name>3-dehydroquinate</name>
        <dbReference type="ChEBI" id="CHEBI:32364"/>
    </ligand>
</feature>
<dbReference type="HAMAP" id="MF_00214">
    <property type="entry name" value="AroD"/>
    <property type="match status" value="1"/>
</dbReference>
<dbReference type="RefSeq" id="WP_154470551.1">
    <property type="nucleotide sequence ID" value="NZ_DBEWUL010000115.1"/>
</dbReference>
<evidence type="ECO:0000256" key="2">
    <source>
        <dbReference type="ARBA" id="ARBA00023141"/>
    </source>
</evidence>
<dbReference type="PROSITE" id="PS01028">
    <property type="entry name" value="DEHYDROQUINASE_I"/>
    <property type="match status" value="1"/>
</dbReference>
<dbReference type="InterPro" id="IPR018508">
    <property type="entry name" value="3-dehydroquinate_DH_AS"/>
</dbReference>
<keyword evidence="2 5" id="KW-0057">Aromatic amino acid biosynthesis</keyword>
<dbReference type="Pfam" id="PF01487">
    <property type="entry name" value="DHquinase_I"/>
    <property type="match status" value="1"/>
</dbReference>
<gene>
    <name evidence="5" type="primary">aroD</name>
    <name evidence="6" type="ORF">FYJ39_00710</name>
</gene>
<comment type="subunit">
    <text evidence="5">Homodimer.</text>
</comment>
<feature type="binding site" evidence="5">
    <location>
        <begin position="46"/>
        <end position="48"/>
    </location>
    <ligand>
        <name>3-dehydroquinate</name>
        <dbReference type="ChEBI" id="CHEBI:32364"/>
    </ligand>
</feature>
<dbReference type="Gene3D" id="3.20.20.70">
    <property type="entry name" value="Aldolase class I"/>
    <property type="match status" value="1"/>
</dbReference>
<dbReference type="InterPro" id="IPR013785">
    <property type="entry name" value="Aldolase_TIM"/>
</dbReference>
<keyword evidence="5" id="KW-0028">Amino-acid biosynthesis</keyword>
<comment type="catalytic activity">
    <reaction evidence="1 5">
        <text>3-dehydroquinate = 3-dehydroshikimate + H2O</text>
        <dbReference type="Rhea" id="RHEA:21096"/>
        <dbReference type="ChEBI" id="CHEBI:15377"/>
        <dbReference type="ChEBI" id="CHEBI:16630"/>
        <dbReference type="ChEBI" id="CHEBI:32364"/>
        <dbReference type="EC" id="4.2.1.10"/>
    </reaction>
</comment>
<dbReference type="SUPFAM" id="SSF51569">
    <property type="entry name" value="Aldolase"/>
    <property type="match status" value="1"/>
</dbReference>
<comment type="pathway">
    <text evidence="5">Metabolic intermediate biosynthesis; chorismate biosynthesis; chorismate from D-erythrose 4-phosphate and phosphoenolpyruvate: step 3/7.</text>
</comment>
<dbReference type="GO" id="GO:0003855">
    <property type="term" value="F:3-dehydroquinate dehydratase activity"/>
    <property type="evidence" value="ECO:0007669"/>
    <property type="project" value="UniProtKB-UniRule"/>
</dbReference>
<feature type="binding site" evidence="5">
    <location>
        <position position="231"/>
    </location>
    <ligand>
        <name>3-dehydroquinate</name>
        <dbReference type="ChEBI" id="CHEBI:32364"/>
    </ligand>
</feature>
<evidence type="ECO:0000313" key="6">
    <source>
        <dbReference type="EMBL" id="MSS35135.1"/>
    </source>
</evidence>
<dbReference type="PANTHER" id="PTHR43699">
    <property type="entry name" value="3-DEHYDROQUINATE DEHYDRATASE"/>
    <property type="match status" value="1"/>
</dbReference>
<feature type="active site" description="Proton donor/acceptor" evidence="5">
    <location>
        <position position="143"/>
    </location>
</feature>
<feature type="active site" description="Schiff-base intermediate with substrate" evidence="5">
    <location>
        <position position="170"/>
    </location>
</feature>
<comment type="caution">
    <text evidence="5">Lacks conserved residue(s) required for the propagation of feature annotation.</text>
</comment>
<dbReference type="FunFam" id="3.20.20.70:FF:000047">
    <property type="entry name" value="3-dehydroquinate dehydratase"/>
    <property type="match status" value="1"/>
</dbReference>
<keyword evidence="3 5" id="KW-0456">Lyase</keyword>
<dbReference type="GO" id="GO:0009423">
    <property type="term" value="P:chorismate biosynthetic process"/>
    <property type="evidence" value="ECO:0007669"/>
    <property type="project" value="UniProtKB-UniRule"/>
</dbReference>
<dbReference type="Proteomes" id="UP000429958">
    <property type="component" value="Unassembled WGS sequence"/>
</dbReference>
<dbReference type="NCBIfam" id="TIGR01093">
    <property type="entry name" value="aroD"/>
    <property type="match status" value="1"/>
</dbReference>
<dbReference type="GO" id="GO:0046279">
    <property type="term" value="P:3,4-dihydroxybenzoate biosynthetic process"/>
    <property type="evidence" value="ECO:0007669"/>
    <property type="project" value="TreeGrafter"/>
</dbReference>
<dbReference type="EMBL" id="VUMD01000001">
    <property type="protein sequence ID" value="MSS35135.1"/>
    <property type="molecule type" value="Genomic_DNA"/>
</dbReference>
<protein>
    <recommendedName>
        <fullName evidence="5">3-dehydroquinate dehydratase</fullName>
        <shortName evidence="5">3-dehydroquinase</shortName>
        <ecNumber evidence="5">4.2.1.10</ecNumber>
    </recommendedName>
    <alternativeName>
        <fullName evidence="5">Type I DHQase</fullName>
    </alternativeName>
    <alternativeName>
        <fullName evidence="5">Type I dehydroquinase</fullName>
        <shortName evidence="5">DHQ1</shortName>
    </alternativeName>
</protein>
<evidence type="ECO:0000256" key="5">
    <source>
        <dbReference type="HAMAP-Rule" id="MF_00214"/>
    </source>
</evidence>